<accession>A0A2W2DM58</accession>
<dbReference type="Pfam" id="PF13416">
    <property type="entry name" value="SBP_bac_8"/>
    <property type="match status" value="1"/>
</dbReference>
<keyword evidence="2" id="KW-0813">Transport</keyword>
<evidence type="ECO:0000256" key="1">
    <source>
        <dbReference type="ARBA" id="ARBA00008520"/>
    </source>
</evidence>
<dbReference type="SUPFAM" id="SSF53850">
    <property type="entry name" value="Periplasmic binding protein-like II"/>
    <property type="match status" value="1"/>
</dbReference>
<keyword evidence="6" id="KW-1185">Reference proteome</keyword>
<feature type="chain" id="PRO_5015894005" evidence="4">
    <location>
        <begin position="28"/>
        <end position="431"/>
    </location>
</feature>
<reference evidence="5 6" key="1">
    <citation type="submission" date="2018-01" db="EMBL/GenBank/DDBJ databases">
        <title>Draft genome sequence of Salinispora sp. 13K206.</title>
        <authorList>
            <person name="Sahin N."/>
            <person name="Saygin H."/>
            <person name="Ay H."/>
        </authorList>
    </citation>
    <scope>NUCLEOTIDE SEQUENCE [LARGE SCALE GENOMIC DNA]</scope>
    <source>
        <strain evidence="5 6">13K206</strain>
    </source>
</reference>
<comment type="similarity">
    <text evidence="1">Belongs to the bacterial solute-binding protein 1 family.</text>
</comment>
<evidence type="ECO:0000313" key="6">
    <source>
        <dbReference type="Proteomes" id="UP000248749"/>
    </source>
</evidence>
<dbReference type="GO" id="GO:0055052">
    <property type="term" value="C:ATP-binding cassette (ABC) transporter complex, substrate-binding subunit-containing"/>
    <property type="evidence" value="ECO:0007669"/>
    <property type="project" value="TreeGrafter"/>
</dbReference>
<dbReference type="PROSITE" id="PS51257">
    <property type="entry name" value="PROKAR_LIPOPROTEIN"/>
    <property type="match status" value="1"/>
</dbReference>
<dbReference type="AlphaFoldDB" id="A0A2W2DM58"/>
<name>A0A2W2DM58_9ACTN</name>
<dbReference type="PANTHER" id="PTHR30061">
    <property type="entry name" value="MALTOSE-BINDING PERIPLASMIC PROTEIN"/>
    <property type="match status" value="1"/>
</dbReference>
<organism evidence="5 6">
    <name type="scientific">Micromonospora deserti</name>
    <dbReference type="NCBI Taxonomy" id="2070366"/>
    <lineage>
        <taxon>Bacteria</taxon>
        <taxon>Bacillati</taxon>
        <taxon>Actinomycetota</taxon>
        <taxon>Actinomycetes</taxon>
        <taxon>Micromonosporales</taxon>
        <taxon>Micromonosporaceae</taxon>
        <taxon>Micromonospora</taxon>
    </lineage>
</organism>
<evidence type="ECO:0000256" key="4">
    <source>
        <dbReference type="SAM" id="SignalP"/>
    </source>
</evidence>
<keyword evidence="3 4" id="KW-0732">Signal</keyword>
<evidence type="ECO:0000256" key="3">
    <source>
        <dbReference type="ARBA" id="ARBA00022729"/>
    </source>
</evidence>
<dbReference type="GO" id="GO:0015768">
    <property type="term" value="P:maltose transport"/>
    <property type="evidence" value="ECO:0007669"/>
    <property type="project" value="TreeGrafter"/>
</dbReference>
<protein>
    <submittedName>
        <fullName evidence="5">ABC transporter substrate-binding protein</fullName>
    </submittedName>
</protein>
<proteinExistence type="inferred from homology"/>
<dbReference type="OrthoDB" id="9780991at2"/>
<evidence type="ECO:0000313" key="5">
    <source>
        <dbReference type="EMBL" id="PZG01940.1"/>
    </source>
</evidence>
<gene>
    <name evidence="5" type="ORF">C1I99_04970</name>
</gene>
<dbReference type="GO" id="GO:1901982">
    <property type="term" value="F:maltose binding"/>
    <property type="evidence" value="ECO:0007669"/>
    <property type="project" value="TreeGrafter"/>
</dbReference>
<dbReference type="InterPro" id="IPR006059">
    <property type="entry name" value="SBP"/>
</dbReference>
<dbReference type="EMBL" id="POUB01000017">
    <property type="protein sequence ID" value="PZG01940.1"/>
    <property type="molecule type" value="Genomic_DNA"/>
</dbReference>
<evidence type="ECO:0000256" key="2">
    <source>
        <dbReference type="ARBA" id="ARBA00022448"/>
    </source>
</evidence>
<dbReference type="GO" id="GO:0042956">
    <property type="term" value="P:maltodextrin transmembrane transport"/>
    <property type="evidence" value="ECO:0007669"/>
    <property type="project" value="TreeGrafter"/>
</dbReference>
<sequence length="431" mass="45161">MNVRLAKALAAVLVAGLLVGGCAPATAPSSGGGDDKTTGTLRVWLFDEPNRAPKQRVIDEAVAEFTAAHREVTVDVQYLAVQTRSERFRGAFNDPASAPDVVEFGNTDLPEYVAAGGLADLGADVDGWAEGKDLGPDLRASATTDGKLYGVPWYLGVRALYYRTDVFAELGLTPPTSQEQLVAAARKIRAAKPDLFGLAVGGKYTFAALPFVWDAGGDIAATSGDRYTAAINSPQSRAGIKAYTDLIKPDNCPPQQCADLTGGKTVELFASGKAGMAILGNFNRTAVEAGAAKGKYAVVPLPGTTPGSIAPAFAGGNNLGIMKNTQRRTLAADFLKLLASKKYQQQMYDAMGNLPTLTSARTELAGKEPFLRPFLDTIAAGTRFVPLHPGWGKIDAQAVIPTMLEKIVTGQATVEQATDEAATAITAALAQ</sequence>
<dbReference type="RefSeq" id="WP_111132951.1">
    <property type="nucleotide sequence ID" value="NZ_POUB01000017.1"/>
</dbReference>
<dbReference type="Proteomes" id="UP000248749">
    <property type="component" value="Unassembled WGS sequence"/>
</dbReference>
<dbReference type="Gene3D" id="3.40.190.10">
    <property type="entry name" value="Periplasmic binding protein-like II"/>
    <property type="match status" value="2"/>
</dbReference>
<feature type="signal peptide" evidence="4">
    <location>
        <begin position="1"/>
        <end position="27"/>
    </location>
</feature>
<comment type="caution">
    <text evidence="5">The sequence shown here is derived from an EMBL/GenBank/DDBJ whole genome shotgun (WGS) entry which is preliminary data.</text>
</comment>
<dbReference type="PANTHER" id="PTHR30061:SF50">
    <property type="entry name" value="MALTOSE_MALTODEXTRIN-BINDING PERIPLASMIC PROTEIN"/>
    <property type="match status" value="1"/>
</dbReference>